<organism evidence="2">
    <name type="scientific">mine drainage metagenome</name>
    <dbReference type="NCBI Taxonomy" id="410659"/>
    <lineage>
        <taxon>unclassified sequences</taxon>
        <taxon>metagenomes</taxon>
        <taxon>ecological metagenomes</taxon>
    </lineage>
</organism>
<dbReference type="InterPro" id="IPR050245">
    <property type="entry name" value="PrsA_foldase"/>
</dbReference>
<dbReference type="InterPro" id="IPR046357">
    <property type="entry name" value="PPIase_dom_sf"/>
</dbReference>
<dbReference type="Gene3D" id="3.10.50.40">
    <property type="match status" value="1"/>
</dbReference>
<gene>
    <name evidence="2" type="ORF">GALL_348940</name>
</gene>
<evidence type="ECO:0000259" key="1">
    <source>
        <dbReference type="PROSITE" id="PS50198"/>
    </source>
</evidence>
<accession>A0A1J5R0Q8</accession>
<reference evidence="2" key="1">
    <citation type="submission" date="2016-10" db="EMBL/GenBank/DDBJ databases">
        <title>Sequence of Gallionella enrichment culture.</title>
        <authorList>
            <person name="Poehlein A."/>
            <person name="Muehling M."/>
            <person name="Daniel R."/>
        </authorList>
    </citation>
    <scope>NUCLEOTIDE SEQUENCE</scope>
</reference>
<dbReference type="AlphaFoldDB" id="A0A1J5R0Q8"/>
<dbReference type="InterPro" id="IPR000297">
    <property type="entry name" value="PPIase_PpiC"/>
</dbReference>
<dbReference type="GO" id="GO:0003755">
    <property type="term" value="F:peptidyl-prolyl cis-trans isomerase activity"/>
    <property type="evidence" value="ECO:0007669"/>
    <property type="project" value="UniProtKB-EC"/>
</dbReference>
<evidence type="ECO:0000313" key="2">
    <source>
        <dbReference type="EMBL" id="OIQ83307.1"/>
    </source>
</evidence>
<keyword evidence="2" id="KW-0413">Isomerase</keyword>
<protein>
    <submittedName>
        <fullName evidence="2">Putative parvulin-type peptidyl-prolyl cis-trans isomerase</fullName>
        <ecNumber evidence="2">5.2.1.8</ecNumber>
    </submittedName>
</protein>
<dbReference type="PANTHER" id="PTHR47245:SF2">
    <property type="entry name" value="PEPTIDYL-PROLYL CIS-TRANS ISOMERASE HP_0175-RELATED"/>
    <property type="match status" value="1"/>
</dbReference>
<name>A0A1J5R0Q8_9ZZZZ</name>
<proteinExistence type="predicted"/>
<dbReference type="EMBL" id="MLJW01000715">
    <property type="protein sequence ID" value="OIQ83307.1"/>
    <property type="molecule type" value="Genomic_DNA"/>
</dbReference>
<sequence>MIQVRSKVLPAAFALAMLSPLAHAQDAATVNGKPIPESLVDAIAQSMAQRSGHPATPQIKEQIKKQLIMRTVIVQQAEKEGLAKDPQVKDELAMTHDDVLIRALLGKYLKEHPVTDSQVQAKYAEFTKSFGSTEYEAQHILVPTEKQADEVIADLKKGTKFGELAKKYSKDTASAANDGKLGWSTPGNYVPPFAEALTKLKVGQYTTKPVQTQFGWHVIKLDATRPAKPPTLEQLKPQIEQELQRETVQAYQQKLLSEAKVTEK</sequence>
<dbReference type="SUPFAM" id="SSF54534">
    <property type="entry name" value="FKBP-like"/>
    <property type="match status" value="1"/>
</dbReference>
<comment type="caution">
    <text evidence="2">The sequence shown here is derived from an EMBL/GenBank/DDBJ whole genome shotgun (WGS) entry which is preliminary data.</text>
</comment>
<dbReference type="Pfam" id="PF00639">
    <property type="entry name" value="Rotamase"/>
    <property type="match status" value="1"/>
</dbReference>
<dbReference type="PANTHER" id="PTHR47245">
    <property type="entry name" value="PEPTIDYLPROLYL ISOMERASE"/>
    <property type="match status" value="1"/>
</dbReference>
<dbReference type="EC" id="5.2.1.8" evidence="2"/>
<dbReference type="Gene3D" id="1.10.8.1040">
    <property type="match status" value="1"/>
</dbReference>
<feature type="domain" description="PpiC" evidence="1">
    <location>
        <begin position="132"/>
        <end position="223"/>
    </location>
</feature>
<dbReference type="PROSITE" id="PS50198">
    <property type="entry name" value="PPIC_PPIASE_2"/>
    <property type="match status" value="1"/>
</dbReference>